<evidence type="ECO:0000259" key="2">
    <source>
        <dbReference type="Pfam" id="PF02342"/>
    </source>
</evidence>
<dbReference type="MEROPS" id="S01.513"/>
<dbReference type="InterPro" id="IPR043504">
    <property type="entry name" value="Peptidase_S1_PA_chymotrypsin"/>
</dbReference>
<dbReference type="Proteomes" id="UP000018851">
    <property type="component" value="Chromosome"/>
</dbReference>
<dbReference type="GO" id="GO:0006508">
    <property type="term" value="P:proteolysis"/>
    <property type="evidence" value="ECO:0007669"/>
    <property type="project" value="InterPro"/>
</dbReference>
<dbReference type="CDD" id="cd06974">
    <property type="entry name" value="TerD_like"/>
    <property type="match status" value="1"/>
</dbReference>
<dbReference type="GO" id="GO:0004252">
    <property type="term" value="F:serine-type endopeptidase activity"/>
    <property type="evidence" value="ECO:0007669"/>
    <property type="project" value="InterPro"/>
</dbReference>
<dbReference type="KEGG" id="ssan:NX02_13090"/>
<evidence type="ECO:0000256" key="1">
    <source>
        <dbReference type="SAM" id="MobiDB-lite"/>
    </source>
</evidence>
<dbReference type="STRING" id="1123269.NX02_13090"/>
<dbReference type="RefSeq" id="WP_025292521.1">
    <property type="nucleotide sequence ID" value="NZ_CP006644.1"/>
</dbReference>
<accession>W0AB33</accession>
<feature type="region of interest" description="Disordered" evidence="1">
    <location>
        <begin position="174"/>
        <end position="193"/>
    </location>
</feature>
<dbReference type="PATRIC" id="fig|1123269.5.peg.2548"/>
<dbReference type="Gene3D" id="2.40.10.10">
    <property type="entry name" value="Trypsin-like serine proteases"/>
    <property type="match status" value="2"/>
</dbReference>
<organism evidence="3 4">
    <name type="scientific">Sphingomonas sanxanigenens DSM 19645 = NX02</name>
    <dbReference type="NCBI Taxonomy" id="1123269"/>
    <lineage>
        <taxon>Bacteria</taxon>
        <taxon>Pseudomonadati</taxon>
        <taxon>Pseudomonadota</taxon>
        <taxon>Alphaproteobacteria</taxon>
        <taxon>Sphingomonadales</taxon>
        <taxon>Sphingomonadaceae</taxon>
        <taxon>Sphingomonas</taxon>
    </lineage>
</organism>
<reference evidence="3 4" key="1">
    <citation type="submission" date="2013-07" db="EMBL/GenBank/DDBJ databases">
        <title>Completed genome of Sphingomonas sanxanigenens NX02.</title>
        <authorList>
            <person name="Ma T."/>
            <person name="Huang H."/>
            <person name="Wu M."/>
            <person name="Li X."/>
            <person name="Li G."/>
        </authorList>
    </citation>
    <scope>NUCLEOTIDE SEQUENCE [LARGE SCALE GENOMIC DNA]</scope>
    <source>
        <strain evidence="3 4">NX02</strain>
    </source>
</reference>
<keyword evidence="4" id="KW-1185">Reference proteome</keyword>
<proteinExistence type="predicted"/>
<dbReference type="Gene3D" id="2.60.60.30">
    <property type="entry name" value="sav2460 like domains"/>
    <property type="match status" value="1"/>
</dbReference>
<evidence type="ECO:0000313" key="3">
    <source>
        <dbReference type="EMBL" id="AHE54316.1"/>
    </source>
</evidence>
<feature type="domain" description="TerD" evidence="2">
    <location>
        <begin position="71"/>
        <end position="159"/>
    </location>
</feature>
<sequence length="395" mass="41467">MAELTAGQRVPLGADAVEINVSGAGLDRYARHLGAVLIALDASRRVPESFRPMDSGAREMRPGASFVEGGALRIDLNALPAEVDRLMLVLHILGGIGAGVTLRDLQSITTTIAAHRFPLDTTNRGEASVILVEIYRRNGEWRLSANGQGFVGGIGAVASSLNIDIPVTYPDDVQDIAPSPGGHDRPPPGSKFSGSGFAVDSRHVLTNAHVVDGARTVSVASEKLTSPAEVVFVDSRNDIALLRVERDLPAAARFRFALDLHLGEDIVVVGFPLQGLLGSGPQATAGNVSSLCGMGNDSSVMQFTAPTASGNSGGPILDTAGLVVGQVHSSLNIERIRQGGVNAENVNFGSKAPMLRTFLATNDVGCTVSDDSAQRNRADIVREARSYIYLVKCEA</sequence>
<protein>
    <recommendedName>
        <fullName evidence="2">TerD domain-containing protein</fullName>
    </recommendedName>
</protein>
<dbReference type="PANTHER" id="PTHR43019">
    <property type="entry name" value="SERINE ENDOPROTEASE DEGS"/>
    <property type="match status" value="1"/>
</dbReference>
<dbReference type="PRINTS" id="PR00834">
    <property type="entry name" value="PROTEASES2C"/>
</dbReference>
<name>W0AB33_9SPHN</name>
<dbReference type="InterPro" id="IPR009003">
    <property type="entry name" value="Peptidase_S1_PA"/>
</dbReference>
<dbReference type="OrthoDB" id="1522627at2"/>
<dbReference type="PANTHER" id="PTHR43019:SF23">
    <property type="entry name" value="PROTEASE DO-LIKE 5, CHLOROPLASTIC"/>
    <property type="match status" value="1"/>
</dbReference>
<dbReference type="AlphaFoldDB" id="W0AB33"/>
<dbReference type="HOGENOM" id="CLU_061781_0_0_5"/>
<dbReference type="Pfam" id="PF02342">
    <property type="entry name" value="TerD"/>
    <property type="match status" value="1"/>
</dbReference>
<dbReference type="eggNOG" id="COG2310">
    <property type="taxonomic scope" value="Bacteria"/>
</dbReference>
<dbReference type="Pfam" id="PF13365">
    <property type="entry name" value="Trypsin_2"/>
    <property type="match status" value="1"/>
</dbReference>
<dbReference type="InterPro" id="IPR001940">
    <property type="entry name" value="Peptidase_S1C"/>
</dbReference>
<dbReference type="SUPFAM" id="SSF50494">
    <property type="entry name" value="Trypsin-like serine proteases"/>
    <property type="match status" value="1"/>
</dbReference>
<gene>
    <name evidence="3" type="ORF">NX02_13090</name>
</gene>
<dbReference type="EMBL" id="CP006644">
    <property type="protein sequence ID" value="AHE54316.1"/>
    <property type="molecule type" value="Genomic_DNA"/>
</dbReference>
<dbReference type="eggNOG" id="COG0265">
    <property type="taxonomic scope" value="Bacteria"/>
</dbReference>
<dbReference type="InterPro" id="IPR003325">
    <property type="entry name" value="TerD"/>
</dbReference>
<evidence type="ECO:0000313" key="4">
    <source>
        <dbReference type="Proteomes" id="UP000018851"/>
    </source>
</evidence>